<protein>
    <submittedName>
        <fullName evidence="1">Uncharacterized protein</fullName>
    </submittedName>
</protein>
<dbReference type="Proteomes" id="UP000265520">
    <property type="component" value="Unassembled WGS sequence"/>
</dbReference>
<evidence type="ECO:0000313" key="2">
    <source>
        <dbReference type="Proteomes" id="UP000265520"/>
    </source>
</evidence>
<reference evidence="1 2" key="1">
    <citation type="journal article" date="2018" name="Front. Plant Sci.">
        <title>Red Clover (Trifolium pratense) and Zigzag Clover (T. medium) - A Picture of Genomic Similarities and Differences.</title>
        <authorList>
            <person name="Dluhosova J."/>
            <person name="Istvanek J."/>
            <person name="Nedelnik J."/>
            <person name="Repkova J."/>
        </authorList>
    </citation>
    <scope>NUCLEOTIDE SEQUENCE [LARGE SCALE GENOMIC DNA]</scope>
    <source>
        <strain evidence="2">cv. 10/8</strain>
        <tissue evidence="1">Leaf</tissue>
    </source>
</reference>
<proteinExistence type="predicted"/>
<dbReference type="EMBL" id="LXQA010439388">
    <property type="protein sequence ID" value="MCI51915.1"/>
    <property type="molecule type" value="Genomic_DNA"/>
</dbReference>
<organism evidence="1 2">
    <name type="scientific">Trifolium medium</name>
    <dbReference type="NCBI Taxonomy" id="97028"/>
    <lineage>
        <taxon>Eukaryota</taxon>
        <taxon>Viridiplantae</taxon>
        <taxon>Streptophyta</taxon>
        <taxon>Embryophyta</taxon>
        <taxon>Tracheophyta</taxon>
        <taxon>Spermatophyta</taxon>
        <taxon>Magnoliopsida</taxon>
        <taxon>eudicotyledons</taxon>
        <taxon>Gunneridae</taxon>
        <taxon>Pentapetalae</taxon>
        <taxon>rosids</taxon>
        <taxon>fabids</taxon>
        <taxon>Fabales</taxon>
        <taxon>Fabaceae</taxon>
        <taxon>Papilionoideae</taxon>
        <taxon>50 kb inversion clade</taxon>
        <taxon>NPAAA clade</taxon>
        <taxon>Hologalegina</taxon>
        <taxon>IRL clade</taxon>
        <taxon>Trifolieae</taxon>
        <taxon>Trifolium</taxon>
    </lineage>
</organism>
<evidence type="ECO:0000313" key="1">
    <source>
        <dbReference type="EMBL" id="MCI51915.1"/>
    </source>
</evidence>
<comment type="caution">
    <text evidence="1">The sequence shown here is derived from an EMBL/GenBank/DDBJ whole genome shotgun (WGS) entry which is preliminary data.</text>
</comment>
<sequence>LCLGEAGDGIPLLGIHG</sequence>
<name>A0A392SV28_9FABA</name>
<dbReference type="AlphaFoldDB" id="A0A392SV28"/>
<accession>A0A392SV28</accession>
<feature type="non-terminal residue" evidence="1">
    <location>
        <position position="1"/>
    </location>
</feature>
<keyword evidence="2" id="KW-1185">Reference proteome</keyword>